<evidence type="ECO:0000313" key="3">
    <source>
        <dbReference type="Proteomes" id="UP000837857"/>
    </source>
</evidence>
<sequence length="82" mass="9030">MAYHNTTYHIALSFTVVVIEEAGAVIHPCWWWGGLTPRGSVGRSSNRSRGAGSPAFELAQPQSSDTEPMRQSATRRIFGIIR</sequence>
<dbReference type="Proteomes" id="UP000837857">
    <property type="component" value="Chromosome 6"/>
</dbReference>
<evidence type="ECO:0008006" key="4">
    <source>
        <dbReference type="Google" id="ProtNLM"/>
    </source>
</evidence>
<feature type="compositionally biased region" description="Polar residues" evidence="1">
    <location>
        <begin position="60"/>
        <end position="73"/>
    </location>
</feature>
<dbReference type="EMBL" id="OW152818">
    <property type="protein sequence ID" value="CAH2071592.1"/>
    <property type="molecule type" value="Genomic_DNA"/>
</dbReference>
<feature type="compositionally biased region" description="Low complexity" evidence="1">
    <location>
        <begin position="40"/>
        <end position="53"/>
    </location>
</feature>
<gene>
    <name evidence="2" type="ORF">IPOD504_LOCUS15186</name>
</gene>
<keyword evidence="3" id="KW-1185">Reference proteome</keyword>
<protein>
    <recommendedName>
        <fullName evidence="4">Secreted protein</fullName>
    </recommendedName>
</protein>
<evidence type="ECO:0000313" key="2">
    <source>
        <dbReference type="EMBL" id="CAH2071592.1"/>
    </source>
</evidence>
<name>A0ABN8IYV4_9NEOP</name>
<evidence type="ECO:0000256" key="1">
    <source>
        <dbReference type="SAM" id="MobiDB-lite"/>
    </source>
</evidence>
<accession>A0ABN8IYV4</accession>
<reference evidence="2" key="1">
    <citation type="submission" date="2022-03" db="EMBL/GenBank/DDBJ databases">
        <authorList>
            <person name="Martin H S."/>
        </authorList>
    </citation>
    <scope>NUCLEOTIDE SEQUENCE</scope>
</reference>
<feature type="region of interest" description="Disordered" evidence="1">
    <location>
        <begin position="40"/>
        <end position="73"/>
    </location>
</feature>
<organism evidence="2 3">
    <name type="scientific">Iphiclides podalirius</name>
    <name type="common">scarce swallowtail</name>
    <dbReference type="NCBI Taxonomy" id="110791"/>
    <lineage>
        <taxon>Eukaryota</taxon>
        <taxon>Metazoa</taxon>
        <taxon>Ecdysozoa</taxon>
        <taxon>Arthropoda</taxon>
        <taxon>Hexapoda</taxon>
        <taxon>Insecta</taxon>
        <taxon>Pterygota</taxon>
        <taxon>Neoptera</taxon>
        <taxon>Endopterygota</taxon>
        <taxon>Lepidoptera</taxon>
        <taxon>Glossata</taxon>
        <taxon>Ditrysia</taxon>
        <taxon>Papilionoidea</taxon>
        <taxon>Papilionidae</taxon>
        <taxon>Papilioninae</taxon>
        <taxon>Iphiclides</taxon>
    </lineage>
</organism>
<proteinExistence type="predicted"/>
<feature type="non-terminal residue" evidence="2">
    <location>
        <position position="82"/>
    </location>
</feature>